<sequence length="509" mass="57003">MLAHTSTGATPAGVSQLPKISTSPLPQPTDMEREGQVLGEVAKSCAVLVESLSDEVTCPVCLQFFQDPVRLECEHNFCLACITRCWECAGSAYTCPLCRETCPQLPPKSNRLLASIAERVRSLCVEPVSAGAPVCAKHEEKLKLFCEEDGEPLCVVCGVSKEHKGHTVTPLHEAAELIKVLRGQQDRQLHGEPTLQEKLQQGLCHLKERRESVQDTHAQQEELIQNLKEEASRLREHILSEYQKLRKFLEEEEEALLVQLLAEEQRILGEMQKAVQDLHREKAALDQEIQWYQDKLSVKDMDILLKDLMALKDRWNQGSREWSVVSEPLSHGVFKGPLQYAAWKKMKSLIHPGGAALTFDPLSANPYLVLSEDGTSARYSYTSQPRLESPGRFAFCACVLACQGFSSGCHYWEVDVGDRPDWDIGVAQESVDREGWLVLTPDNGYWTFGQVACGTVGVYLDYEAGRVSFYDAGTMEHLRTLTGSFSEKLYPFFFPSGDCKAKPLRLLQP</sequence>
<dbReference type="KEGG" id="gsh:117346333"/>
<evidence type="ECO:0000313" key="11">
    <source>
        <dbReference type="RefSeq" id="XP_033771620.1"/>
    </source>
</evidence>
<dbReference type="CDD" id="cd16594">
    <property type="entry name" value="RING-HC_TRIM7-like_C-IV"/>
    <property type="match status" value="1"/>
</dbReference>
<dbReference type="PROSITE" id="PS50188">
    <property type="entry name" value="B302_SPRY"/>
    <property type="match status" value="1"/>
</dbReference>
<dbReference type="GO" id="GO:0008270">
    <property type="term" value="F:zinc ion binding"/>
    <property type="evidence" value="ECO:0007669"/>
    <property type="project" value="UniProtKB-KW"/>
</dbReference>
<dbReference type="SUPFAM" id="SSF57845">
    <property type="entry name" value="B-box zinc-binding domain"/>
    <property type="match status" value="1"/>
</dbReference>
<protein>
    <submittedName>
        <fullName evidence="11">Nuclear factor 7, brain-like</fullName>
    </submittedName>
</protein>
<keyword evidence="3" id="KW-0862">Zinc</keyword>
<feature type="domain" description="B box-type" evidence="8">
    <location>
        <begin position="130"/>
        <end position="171"/>
    </location>
</feature>
<dbReference type="Gene3D" id="2.60.120.920">
    <property type="match status" value="1"/>
</dbReference>
<dbReference type="RefSeq" id="XP_033771620.1">
    <property type="nucleotide sequence ID" value="XM_033915729.1"/>
</dbReference>
<dbReference type="PROSITE" id="PS50089">
    <property type="entry name" value="ZF_RING_2"/>
    <property type="match status" value="1"/>
</dbReference>
<accession>A0A6P8NRT1</accession>
<dbReference type="InterPro" id="IPR050143">
    <property type="entry name" value="TRIM/RBCC"/>
</dbReference>
<dbReference type="PANTHER" id="PTHR24103">
    <property type="entry name" value="E3 UBIQUITIN-PROTEIN LIGASE TRIM"/>
    <property type="match status" value="1"/>
</dbReference>
<evidence type="ECO:0000256" key="4">
    <source>
        <dbReference type="PROSITE-ProRule" id="PRU00024"/>
    </source>
</evidence>
<feature type="coiled-coil region" evidence="5">
    <location>
        <begin position="210"/>
        <end position="295"/>
    </location>
</feature>
<dbReference type="CDD" id="cd19762">
    <property type="entry name" value="Bbox2_TRIM7-like"/>
    <property type="match status" value="1"/>
</dbReference>
<dbReference type="InterPro" id="IPR006574">
    <property type="entry name" value="PRY"/>
</dbReference>
<organism evidence="10 11">
    <name type="scientific">Geotrypetes seraphini</name>
    <name type="common">Gaboon caecilian</name>
    <name type="synonym">Caecilia seraphini</name>
    <dbReference type="NCBI Taxonomy" id="260995"/>
    <lineage>
        <taxon>Eukaryota</taxon>
        <taxon>Metazoa</taxon>
        <taxon>Chordata</taxon>
        <taxon>Craniata</taxon>
        <taxon>Vertebrata</taxon>
        <taxon>Euteleostomi</taxon>
        <taxon>Amphibia</taxon>
        <taxon>Gymnophiona</taxon>
        <taxon>Geotrypetes</taxon>
    </lineage>
</organism>
<dbReference type="InParanoid" id="A0A6P8NRT1"/>
<dbReference type="SUPFAM" id="SSF49899">
    <property type="entry name" value="Concanavalin A-like lectins/glucanases"/>
    <property type="match status" value="1"/>
</dbReference>
<dbReference type="SMART" id="SM00589">
    <property type="entry name" value="PRY"/>
    <property type="match status" value="1"/>
</dbReference>
<evidence type="ECO:0000313" key="10">
    <source>
        <dbReference type="Proteomes" id="UP000515159"/>
    </source>
</evidence>
<dbReference type="OrthoDB" id="9049620at2759"/>
<evidence type="ECO:0000256" key="3">
    <source>
        <dbReference type="ARBA" id="ARBA00022833"/>
    </source>
</evidence>
<dbReference type="PROSITE" id="PS00518">
    <property type="entry name" value="ZF_RING_1"/>
    <property type="match status" value="1"/>
</dbReference>
<dbReference type="InterPro" id="IPR001841">
    <property type="entry name" value="Znf_RING"/>
</dbReference>
<dbReference type="Pfam" id="PF00622">
    <property type="entry name" value="SPRY"/>
    <property type="match status" value="2"/>
</dbReference>
<dbReference type="InterPro" id="IPR003879">
    <property type="entry name" value="Butyrophylin_SPRY"/>
</dbReference>
<dbReference type="CDD" id="cd13733">
    <property type="entry name" value="SPRY_PRY_C-I_1"/>
    <property type="match status" value="1"/>
</dbReference>
<gene>
    <name evidence="11" type="primary">LOC117346333</name>
</gene>
<feature type="domain" description="RING-type" evidence="7">
    <location>
        <begin position="58"/>
        <end position="99"/>
    </location>
</feature>
<evidence type="ECO:0000256" key="6">
    <source>
        <dbReference type="SAM" id="MobiDB-lite"/>
    </source>
</evidence>
<dbReference type="Pfam" id="PF15227">
    <property type="entry name" value="zf-C3HC4_4"/>
    <property type="match status" value="1"/>
</dbReference>
<dbReference type="InterPro" id="IPR013320">
    <property type="entry name" value="ConA-like_dom_sf"/>
</dbReference>
<dbReference type="Proteomes" id="UP000515159">
    <property type="component" value="Chromosome 12"/>
</dbReference>
<feature type="domain" description="B30.2/SPRY" evidence="9">
    <location>
        <begin position="337"/>
        <end position="509"/>
    </location>
</feature>
<dbReference type="SMART" id="SM00336">
    <property type="entry name" value="BBOX"/>
    <property type="match status" value="1"/>
</dbReference>
<keyword evidence="1" id="KW-0479">Metal-binding</keyword>
<dbReference type="SUPFAM" id="SSF57850">
    <property type="entry name" value="RING/U-box"/>
    <property type="match status" value="1"/>
</dbReference>
<dbReference type="PROSITE" id="PS50119">
    <property type="entry name" value="ZF_BBOX"/>
    <property type="match status" value="1"/>
</dbReference>
<evidence type="ECO:0000256" key="2">
    <source>
        <dbReference type="ARBA" id="ARBA00022771"/>
    </source>
</evidence>
<dbReference type="Gene3D" id="3.30.160.60">
    <property type="entry name" value="Classic Zinc Finger"/>
    <property type="match status" value="1"/>
</dbReference>
<dbReference type="PRINTS" id="PR01407">
    <property type="entry name" value="BUTYPHLNCDUF"/>
</dbReference>
<evidence type="ECO:0000259" key="9">
    <source>
        <dbReference type="PROSITE" id="PS50188"/>
    </source>
</evidence>
<dbReference type="SMART" id="SM00449">
    <property type="entry name" value="SPRY"/>
    <property type="match status" value="1"/>
</dbReference>
<keyword evidence="2 4" id="KW-0863">Zinc-finger</keyword>
<name>A0A6P8NRT1_GEOSA</name>
<dbReference type="Gene3D" id="3.30.40.10">
    <property type="entry name" value="Zinc/RING finger domain, C3HC4 (zinc finger)"/>
    <property type="match status" value="1"/>
</dbReference>
<evidence type="ECO:0000256" key="5">
    <source>
        <dbReference type="SAM" id="Coils"/>
    </source>
</evidence>
<dbReference type="InterPro" id="IPR000315">
    <property type="entry name" value="Znf_B-box"/>
</dbReference>
<dbReference type="InterPro" id="IPR001870">
    <property type="entry name" value="B30.2/SPRY"/>
</dbReference>
<feature type="region of interest" description="Disordered" evidence="6">
    <location>
        <begin position="1"/>
        <end position="31"/>
    </location>
</feature>
<dbReference type="GeneID" id="117346333"/>
<evidence type="ECO:0000259" key="8">
    <source>
        <dbReference type="PROSITE" id="PS50119"/>
    </source>
</evidence>
<reference evidence="11" key="1">
    <citation type="submission" date="2025-08" db="UniProtKB">
        <authorList>
            <consortium name="RefSeq"/>
        </authorList>
    </citation>
    <scope>IDENTIFICATION</scope>
</reference>
<dbReference type="InterPro" id="IPR013083">
    <property type="entry name" value="Znf_RING/FYVE/PHD"/>
</dbReference>
<keyword evidence="10" id="KW-1185">Reference proteome</keyword>
<dbReference type="AlphaFoldDB" id="A0A6P8NRT1"/>
<dbReference type="InterPro" id="IPR043136">
    <property type="entry name" value="B30.2/SPRY_sf"/>
</dbReference>
<dbReference type="InterPro" id="IPR003877">
    <property type="entry name" value="SPRY_dom"/>
</dbReference>
<dbReference type="InterPro" id="IPR017907">
    <property type="entry name" value="Znf_RING_CS"/>
</dbReference>
<evidence type="ECO:0000259" key="7">
    <source>
        <dbReference type="PROSITE" id="PS50089"/>
    </source>
</evidence>
<evidence type="ECO:0000256" key="1">
    <source>
        <dbReference type="ARBA" id="ARBA00022723"/>
    </source>
</evidence>
<dbReference type="SMART" id="SM00184">
    <property type="entry name" value="RING"/>
    <property type="match status" value="1"/>
</dbReference>
<dbReference type="Pfam" id="PF13765">
    <property type="entry name" value="PRY"/>
    <property type="match status" value="1"/>
</dbReference>
<proteinExistence type="predicted"/>
<keyword evidence="5" id="KW-0175">Coiled coil</keyword>
<dbReference type="Pfam" id="PF00643">
    <property type="entry name" value="zf-B_box"/>
    <property type="match status" value="1"/>
</dbReference>